<keyword evidence="8" id="KW-0862">Zinc</keyword>
<dbReference type="PANTHER" id="PTHR39188">
    <property type="entry name" value="MEMBRANE-ASSOCIATED ZINC METALLOPROTEASE M50B"/>
    <property type="match status" value="1"/>
</dbReference>
<keyword evidence="7" id="KW-0378">Hydrolase</keyword>
<evidence type="ECO:0000256" key="5">
    <source>
        <dbReference type="ARBA" id="ARBA00022692"/>
    </source>
</evidence>
<comment type="caution">
    <text evidence="14">The sequence shown here is derived from an EMBL/GenBank/DDBJ whole genome shotgun (WGS) entry which is preliminary data.</text>
</comment>
<keyword evidence="10" id="KW-0482">Metalloprotease</keyword>
<evidence type="ECO:0000256" key="4">
    <source>
        <dbReference type="ARBA" id="ARBA00022670"/>
    </source>
</evidence>
<keyword evidence="6" id="KW-0479">Metal-binding</keyword>
<evidence type="ECO:0000256" key="7">
    <source>
        <dbReference type="ARBA" id="ARBA00022801"/>
    </source>
</evidence>
<evidence type="ECO:0000256" key="1">
    <source>
        <dbReference type="ARBA" id="ARBA00001947"/>
    </source>
</evidence>
<evidence type="ECO:0000256" key="12">
    <source>
        <dbReference type="SAM" id="Phobius"/>
    </source>
</evidence>
<feature type="domain" description="Peptidase M50" evidence="13">
    <location>
        <begin position="42"/>
        <end position="130"/>
    </location>
</feature>
<comment type="subcellular location">
    <subcellularLocation>
        <location evidence="2">Membrane</location>
        <topology evidence="2">Multi-pass membrane protein</topology>
    </subcellularLocation>
</comment>
<proteinExistence type="inferred from homology"/>
<dbReference type="InterPro" id="IPR008915">
    <property type="entry name" value="Peptidase_M50"/>
</dbReference>
<evidence type="ECO:0000256" key="9">
    <source>
        <dbReference type="ARBA" id="ARBA00022989"/>
    </source>
</evidence>
<comment type="similarity">
    <text evidence="3">Belongs to the peptidase M50B family.</text>
</comment>
<evidence type="ECO:0000259" key="13">
    <source>
        <dbReference type="Pfam" id="PF02163"/>
    </source>
</evidence>
<accession>A0ABU3N1T7</accession>
<gene>
    <name evidence="14" type="ORF">MZO42_06540</name>
</gene>
<dbReference type="Pfam" id="PF02163">
    <property type="entry name" value="Peptidase_M50"/>
    <property type="match status" value="1"/>
</dbReference>
<evidence type="ECO:0000256" key="2">
    <source>
        <dbReference type="ARBA" id="ARBA00004141"/>
    </source>
</evidence>
<sequence>MRALATLIFLVTAFGVVGLLADYFRGDAALLLRLAIDLLLSFVAVLVHELGHAAAAWRLGADVHGIVVLPLELRLSPPRLRMRWRAGKADIGGYVSYSLDRIDARRKHMMIAAAGPVASMLLAGVAGLIGHLAGVTTLVGTLFGALALLSGGMGLANLVPFKGSDGRHLLQGFRVGRRTKVR</sequence>
<evidence type="ECO:0000256" key="10">
    <source>
        <dbReference type="ARBA" id="ARBA00023049"/>
    </source>
</evidence>
<evidence type="ECO:0000256" key="3">
    <source>
        <dbReference type="ARBA" id="ARBA00007931"/>
    </source>
</evidence>
<keyword evidence="11 12" id="KW-0472">Membrane</keyword>
<feature type="transmembrane region" description="Helical" evidence="12">
    <location>
        <begin position="111"/>
        <end position="132"/>
    </location>
</feature>
<evidence type="ECO:0000256" key="11">
    <source>
        <dbReference type="ARBA" id="ARBA00023136"/>
    </source>
</evidence>
<protein>
    <submittedName>
        <fullName evidence="14">M50 family metallopeptidase</fullName>
    </submittedName>
</protein>
<evidence type="ECO:0000256" key="6">
    <source>
        <dbReference type="ARBA" id="ARBA00022723"/>
    </source>
</evidence>
<evidence type="ECO:0000313" key="14">
    <source>
        <dbReference type="EMBL" id="MDT8758348.1"/>
    </source>
</evidence>
<dbReference type="PANTHER" id="PTHR39188:SF3">
    <property type="entry name" value="STAGE IV SPORULATION PROTEIN FB"/>
    <property type="match status" value="1"/>
</dbReference>
<evidence type="ECO:0000256" key="8">
    <source>
        <dbReference type="ARBA" id="ARBA00022833"/>
    </source>
</evidence>
<keyword evidence="4" id="KW-0645">Protease</keyword>
<dbReference type="EMBL" id="JALMLT010000001">
    <property type="protein sequence ID" value="MDT8758348.1"/>
    <property type="molecule type" value="Genomic_DNA"/>
</dbReference>
<feature type="transmembrane region" description="Helical" evidence="12">
    <location>
        <begin position="138"/>
        <end position="159"/>
    </location>
</feature>
<reference evidence="14" key="1">
    <citation type="submission" date="2022-04" db="EMBL/GenBank/DDBJ databases">
        <title>Tomato heritable bacteria conferring resistance against bacterial wilt.</title>
        <authorList>
            <person name="Yin J."/>
        </authorList>
    </citation>
    <scope>NUCLEOTIDE SEQUENCE</scope>
    <source>
        <strain evidence="14">Cra20</strain>
    </source>
</reference>
<keyword evidence="9 12" id="KW-1133">Transmembrane helix</keyword>
<comment type="cofactor">
    <cofactor evidence="1">
        <name>Zn(2+)</name>
        <dbReference type="ChEBI" id="CHEBI:29105"/>
    </cofactor>
</comment>
<name>A0ABU3N1T7_9SPHN</name>
<organism evidence="14">
    <name type="scientific">Sphingomonas psychrotolerans</name>
    <dbReference type="NCBI Taxonomy" id="1327635"/>
    <lineage>
        <taxon>Bacteria</taxon>
        <taxon>Pseudomonadati</taxon>
        <taxon>Pseudomonadota</taxon>
        <taxon>Alphaproteobacteria</taxon>
        <taxon>Sphingomonadales</taxon>
        <taxon>Sphingomonadaceae</taxon>
        <taxon>Sphingomonas</taxon>
    </lineage>
</organism>
<feature type="transmembrane region" description="Helical" evidence="12">
    <location>
        <begin position="28"/>
        <end position="48"/>
    </location>
</feature>
<keyword evidence="5 12" id="KW-0812">Transmembrane</keyword>